<feature type="compositionally biased region" description="Basic and acidic residues" evidence="1">
    <location>
        <begin position="358"/>
        <end position="371"/>
    </location>
</feature>
<evidence type="ECO:0000313" key="3">
    <source>
        <dbReference type="Proteomes" id="UP001595821"/>
    </source>
</evidence>
<dbReference type="SUPFAM" id="SSF53756">
    <property type="entry name" value="UDP-Glycosyltransferase/glycogen phosphorylase"/>
    <property type="match status" value="1"/>
</dbReference>
<feature type="region of interest" description="Disordered" evidence="1">
    <location>
        <begin position="350"/>
        <end position="385"/>
    </location>
</feature>
<dbReference type="PANTHER" id="PTHR39662:SF1">
    <property type="entry name" value="DUF354 DOMAIN-CONTAINING PROTEIN"/>
    <property type="match status" value="1"/>
</dbReference>
<name>A0ABD5P1F0_9EURY</name>
<evidence type="ECO:0000256" key="1">
    <source>
        <dbReference type="SAM" id="MobiDB-lite"/>
    </source>
</evidence>
<accession>A0ABD5P1F0</accession>
<dbReference type="AlphaFoldDB" id="A0ABD5P1F0"/>
<sequence>MRYLIFANTPAHVHLYKHAVQSLRERGHEVLVLARDYGCTVDLVEWYNLPHEVYGYCDTSKGSLLARLPGHYLRAIRYARRFDPDLVFGMGGYAAHTGALLGVPTVLIIDSETTTIDHAISTPFARAVLTPDTIRKELGDSHYVFSGFKECAYLHPDVYTPDPTVRDRLDLESDDPYVILRLNAFGSHHDVGQKGITDARRRRLIETVSEYATVFVSDEGDEMAFDDLPARPFDLHPALMHDALAEADLLIADTQTMVTEAALLGTPAIRSNSFVGDSDMGNFLELEEQGLIYNVAAFDELLERAEVLLHADGVEEEWRRRRDEYVAQKSNLTEVIVDVATARGRVAGLESVRPFGQPREEPVSADAEERERRRRRRQSPSPENR</sequence>
<dbReference type="Proteomes" id="UP001595821">
    <property type="component" value="Unassembled WGS sequence"/>
</dbReference>
<dbReference type="Gene3D" id="3.40.50.2000">
    <property type="entry name" value="Glycogen Phosphorylase B"/>
    <property type="match status" value="1"/>
</dbReference>
<protein>
    <submittedName>
        <fullName evidence="2">DUF354 domain-containing protein</fullName>
    </submittedName>
</protein>
<dbReference type="RefSeq" id="WP_246969280.1">
    <property type="nucleotide sequence ID" value="NZ_CP095397.1"/>
</dbReference>
<dbReference type="Pfam" id="PF04007">
    <property type="entry name" value="DUF354"/>
    <property type="match status" value="1"/>
</dbReference>
<evidence type="ECO:0000313" key="2">
    <source>
        <dbReference type="EMBL" id="MFC4247925.1"/>
    </source>
</evidence>
<gene>
    <name evidence="2" type="ORF">ACFOZ7_13380</name>
</gene>
<dbReference type="EMBL" id="JBHSDJ010000107">
    <property type="protein sequence ID" value="MFC4247925.1"/>
    <property type="molecule type" value="Genomic_DNA"/>
</dbReference>
<dbReference type="PANTHER" id="PTHR39662">
    <property type="entry name" value="DUF354 DOMAIN-CONTAINING PROTEIN-RELATED"/>
    <property type="match status" value="1"/>
</dbReference>
<proteinExistence type="predicted"/>
<dbReference type="GeneID" id="71855357"/>
<reference evidence="2 3" key="1">
    <citation type="journal article" date="2014" name="Int. J. Syst. Evol. Microbiol.">
        <title>Complete genome sequence of Corynebacterium casei LMG S-19264T (=DSM 44701T), isolated from a smear-ripened cheese.</title>
        <authorList>
            <consortium name="US DOE Joint Genome Institute (JGI-PGF)"/>
            <person name="Walter F."/>
            <person name="Albersmeier A."/>
            <person name="Kalinowski J."/>
            <person name="Ruckert C."/>
        </authorList>
    </citation>
    <scope>NUCLEOTIDE SEQUENCE [LARGE SCALE GENOMIC DNA]</scope>
    <source>
        <strain evidence="2 3">IBRC-M 10912</strain>
    </source>
</reference>
<dbReference type="InterPro" id="IPR007152">
    <property type="entry name" value="DUF354"/>
</dbReference>
<comment type="caution">
    <text evidence="2">The sequence shown here is derived from an EMBL/GenBank/DDBJ whole genome shotgun (WGS) entry which is preliminary data.</text>
</comment>
<organism evidence="2 3">
    <name type="scientific">Natribaculum luteum</name>
    <dbReference type="NCBI Taxonomy" id="1586232"/>
    <lineage>
        <taxon>Archaea</taxon>
        <taxon>Methanobacteriati</taxon>
        <taxon>Methanobacteriota</taxon>
        <taxon>Stenosarchaea group</taxon>
        <taxon>Halobacteria</taxon>
        <taxon>Halobacteriales</taxon>
        <taxon>Natrialbaceae</taxon>
        <taxon>Natribaculum</taxon>
    </lineage>
</organism>